<protein>
    <recommendedName>
        <fullName evidence="3">Exo-alpha-sialidase</fullName>
    </recommendedName>
</protein>
<evidence type="ECO:0008006" key="3">
    <source>
        <dbReference type="Google" id="ProtNLM"/>
    </source>
</evidence>
<dbReference type="EMBL" id="SZPT01000001">
    <property type="protein sequence ID" value="TKI49870.1"/>
    <property type="molecule type" value="Genomic_DNA"/>
</dbReference>
<dbReference type="InterPro" id="IPR036278">
    <property type="entry name" value="Sialidase_sf"/>
</dbReference>
<dbReference type="RefSeq" id="WP_108029901.1">
    <property type="nucleotide sequence ID" value="NZ_PYUE01000002.1"/>
</dbReference>
<organism evidence="1 2">
    <name type="scientific">Lysinibacillus tabacifolii</name>
    <dbReference type="NCBI Taxonomy" id="1173107"/>
    <lineage>
        <taxon>Bacteria</taxon>
        <taxon>Bacillati</taxon>
        <taxon>Bacillota</taxon>
        <taxon>Bacilli</taxon>
        <taxon>Bacillales</taxon>
        <taxon>Bacillaceae</taxon>
        <taxon>Lysinibacillus</taxon>
    </lineage>
</organism>
<gene>
    <name evidence="1" type="ORF">FC748_01205</name>
</gene>
<dbReference type="Gene3D" id="2.120.10.10">
    <property type="match status" value="2"/>
</dbReference>
<dbReference type="Gene3D" id="2.60.40.10">
    <property type="entry name" value="Immunoglobulins"/>
    <property type="match status" value="2"/>
</dbReference>
<dbReference type="SUPFAM" id="SSF50939">
    <property type="entry name" value="Sialidases"/>
    <property type="match status" value="2"/>
</dbReference>
<dbReference type="PANTHER" id="PTHR38792">
    <property type="entry name" value="BNR/ASP-BOX REPEAT DOMAIN PROTEIN (AFU_ORTHOLOGUE AFUA_7G06430)-RELATED"/>
    <property type="match status" value="1"/>
</dbReference>
<dbReference type="CDD" id="cd15482">
    <property type="entry name" value="Sialidase_non-viral"/>
    <property type="match status" value="1"/>
</dbReference>
<accession>A0ABY2T2U8</accession>
<dbReference type="InterPro" id="IPR013783">
    <property type="entry name" value="Ig-like_fold"/>
</dbReference>
<evidence type="ECO:0000313" key="1">
    <source>
        <dbReference type="EMBL" id="TKI49870.1"/>
    </source>
</evidence>
<evidence type="ECO:0000313" key="2">
    <source>
        <dbReference type="Proteomes" id="UP000308330"/>
    </source>
</evidence>
<dbReference type="PANTHER" id="PTHR38792:SF3">
    <property type="entry name" value="BNR_ASP-BOX REPEAT DOMAIN PROTEIN (AFU_ORTHOLOGUE AFUA_7G06430)-RELATED"/>
    <property type="match status" value="1"/>
</dbReference>
<proteinExistence type="predicted"/>
<sequence>MVQYYYDKFTAISTPVYSWQIVWGTEEFLDAESVSGYEDYTLDQNTGKVSTIGASKSAIVNMNTVVYTNYNDNLIRYQGRYGVYTISKLPGTPTWYQSSTNYSKGSLVQSNITAEDGTYPANGRHTDGYWYVKGAAVGPLSPGTVINQPYSTAGNGGRKLVRLNDGTLVACVLGQVATAWFLHVYKSTDNGNSWTFLGKNGSWSLLSTASWALTTNGTSVFVLVTVSTNVVQFKELRISEMNGGDWSLGTNDQGKYARLDDNQSALAGASLAIDPTNGHLHATWASKNATYPNSFNIRYTKSTDGGVTWSAVEQVTNMNQSPINISNPTIVIRNSDALIITETIWSTNDKCIDVFSKKVGLSGIHGASGAWKNKTIYNGYSYAQSSPSAVVDKDGVIHVAWHGTSSDSGGYNNLYYAKSTDGGSTWTSAESVLKGTSQGHYAMASITTDKTGDLIILVGGVKNVAMLKKGSTQWTTQVVDYLMTYPSTLYDATFKQTFGVIPPTVYAQSTKSVQFVGTLNTNNDPTIALITPTNNQTLYENDTLNISGEAYDADKDQSVTAYYQINSEQRKVLATNISQTQIALSKQLTFKGGKLYDGDTALTGTLADGVAHTLKVWAEDSEKASSANVERTFYVVPNRAPLLSVDAVVPSGVVDADKFKISGTASDQDANSTVKVTRRINAGNAVEIYSGAGGAWEFELALLQLVVGQNTIVIEVVDNYGAKASKTVTLNKKEVKTPILQSVARYKIEPPKGSAKGVLLFIQRDEELDVKVELSMTLSGEQEQYETLTPVNTAPVQQGVIEDTFEHEGLEAKENIILKITPSQTDLSFNHKIHLISGAVD</sequence>
<comment type="caution">
    <text evidence="1">The sequence shown here is derived from an EMBL/GenBank/DDBJ whole genome shotgun (WGS) entry which is preliminary data.</text>
</comment>
<keyword evidence="2" id="KW-1185">Reference proteome</keyword>
<name>A0ABY2T2U8_9BACI</name>
<dbReference type="Proteomes" id="UP000308330">
    <property type="component" value="Unassembled WGS sequence"/>
</dbReference>
<reference evidence="1 2" key="1">
    <citation type="submission" date="2019-04" db="EMBL/GenBank/DDBJ databases">
        <title>Lysinibacillus genome sequencing.</title>
        <authorList>
            <person name="Dunlap C."/>
        </authorList>
    </citation>
    <scope>NUCLEOTIDE SEQUENCE [LARGE SCALE GENOMIC DNA]</scope>
    <source>
        <strain evidence="1 2">KCTC 33042</strain>
    </source>
</reference>